<comment type="catalytic activity">
    <reaction evidence="1">
        <text>glyoxal + H2O = glycolate + H(+)</text>
        <dbReference type="Rhea" id="RHEA:51672"/>
        <dbReference type="ChEBI" id="CHEBI:15377"/>
        <dbReference type="ChEBI" id="CHEBI:15378"/>
        <dbReference type="ChEBI" id="CHEBI:29805"/>
        <dbReference type="ChEBI" id="CHEBI:34779"/>
    </reaction>
</comment>
<dbReference type="AlphaFoldDB" id="A0A0X8CXW5"/>
<organism evidence="2 3">
    <name type="scientific">Candidatus Arsenophonus lipoptenae</name>
    <dbReference type="NCBI Taxonomy" id="634113"/>
    <lineage>
        <taxon>Bacteria</taxon>
        <taxon>Pseudomonadati</taxon>
        <taxon>Pseudomonadota</taxon>
        <taxon>Gammaproteobacteria</taxon>
        <taxon>Enterobacterales</taxon>
        <taxon>Morganellaceae</taxon>
        <taxon>Arsenophonus</taxon>
    </lineage>
</organism>
<evidence type="ECO:0000313" key="3">
    <source>
        <dbReference type="Proteomes" id="UP000069926"/>
    </source>
</evidence>
<dbReference type="InterPro" id="IPR029062">
    <property type="entry name" value="Class_I_gatase-like"/>
</dbReference>
<name>A0A0X8CXW5_9GAMM</name>
<dbReference type="PIRSF" id="PIRSF006320">
    <property type="entry name" value="Elb2"/>
    <property type="match status" value="1"/>
</dbReference>
<dbReference type="PATRIC" id="fig|634113.3.peg.311"/>
<dbReference type="Gene3D" id="3.40.50.880">
    <property type="match status" value="1"/>
</dbReference>
<dbReference type="KEGG" id="asy:AUT07_00320"/>
<comment type="function">
    <text evidence="1">Displays glyoxalase activity, catalyzing the conversion of glyoxal to glycolate.</text>
</comment>
<dbReference type="NCBIfam" id="NF008747">
    <property type="entry name" value="PRK11780.1"/>
    <property type="match status" value="1"/>
</dbReference>
<dbReference type="PANTHER" id="PTHR10224">
    <property type="entry name" value="ES1 PROTEIN HOMOLOG, MITOCHONDRIAL"/>
    <property type="match status" value="1"/>
</dbReference>
<comment type="similarity">
    <text evidence="1">Belongs to the peptidase C56 family.</text>
</comment>
<proteinExistence type="inferred from homology"/>
<dbReference type="Proteomes" id="UP000069926">
    <property type="component" value="Chromosome"/>
</dbReference>
<evidence type="ECO:0000313" key="2">
    <source>
        <dbReference type="EMBL" id="AMA64902.1"/>
    </source>
</evidence>
<keyword evidence="3" id="KW-1185">Reference proteome</keyword>
<gene>
    <name evidence="2" type="primary">elbB</name>
    <name evidence="2" type="ORF">AUT07_00320</name>
</gene>
<evidence type="ECO:0000256" key="1">
    <source>
        <dbReference type="PIRNR" id="PIRNR006320"/>
    </source>
</evidence>
<reference evidence="2 3" key="1">
    <citation type="submission" date="2016-01" db="EMBL/GenBank/DDBJ databases">
        <title>Genome sequence of Ca. Arsenophonus lipopteni, the exclusive symbiont of a blood sucking fly Lipoptena cervi (Diptera: Hippoboscidae).</title>
        <authorList>
            <person name="Novakova E."/>
            <person name="Hypsa V."/>
            <person name="Nguyen P."/>
            <person name="Husnik F."/>
            <person name="Darby A.C."/>
        </authorList>
    </citation>
    <scope>NUCLEOTIDE SEQUENCE [LARGE SCALE GENOMIC DNA]</scope>
    <source>
        <strain evidence="2 3">CB</strain>
    </source>
</reference>
<dbReference type="InterPro" id="IPR026041">
    <property type="entry name" value="ElbB"/>
</dbReference>
<dbReference type="EMBL" id="CP013920">
    <property type="protein sequence ID" value="AMA64902.1"/>
    <property type="molecule type" value="Genomic_DNA"/>
</dbReference>
<dbReference type="SUPFAM" id="SSF52317">
    <property type="entry name" value="Class I glutamine amidotransferase-like"/>
    <property type="match status" value="1"/>
</dbReference>
<protein>
    <recommendedName>
        <fullName evidence="1">Glyoxalase</fullName>
    </recommendedName>
</protein>
<accession>A0A0X8CXW5</accession>
<dbReference type="RefSeq" id="WP_204200685.1">
    <property type="nucleotide sequence ID" value="NZ_CP013920.1"/>
</dbReference>
<dbReference type="PANTHER" id="PTHR10224:SF12">
    <property type="entry name" value="GLYOXALASE ELBB"/>
    <property type="match status" value="1"/>
</dbReference>
<sequence>MIKKSDFNVAVILSGCGYLDGSEISEVILTLFSLERKGINYQCFAPNIEQCEVIDHLTGKQICEKRNVLLESARIVRGKVKSITECNALYFNALIVPGGFGVTKNLSDFASLGINFKLKIDILKICRSFIGKAVGYICIAPILLPLIYGKNIKLTIGNNQKINDIVNSLGGVAINCTVDDIIVDIKNKVISTPGYMLANNISEAYRGIDKLVGKILELSDYK</sequence>
<dbReference type="GO" id="GO:0016829">
    <property type="term" value="F:lyase activity"/>
    <property type="evidence" value="ECO:0007669"/>
    <property type="project" value="UniProtKB-UniRule"/>
</dbReference>
<keyword evidence="1" id="KW-0456">Lyase</keyword>